<organism evidence="5 6">
    <name type="scientific">Halopseudomonas pachastrellae</name>
    <dbReference type="NCBI Taxonomy" id="254161"/>
    <lineage>
        <taxon>Bacteria</taxon>
        <taxon>Pseudomonadati</taxon>
        <taxon>Pseudomonadota</taxon>
        <taxon>Gammaproteobacteria</taxon>
        <taxon>Pseudomonadales</taxon>
        <taxon>Pseudomonadaceae</taxon>
        <taxon>Halopseudomonas</taxon>
    </lineage>
</organism>
<dbReference type="PANTHER" id="PTHR43537">
    <property type="entry name" value="TRANSCRIPTIONAL REGULATOR, GNTR FAMILY"/>
    <property type="match status" value="1"/>
</dbReference>
<evidence type="ECO:0000313" key="5">
    <source>
        <dbReference type="EMBL" id="ONM44329.1"/>
    </source>
</evidence>
<dbReference type="CDD" id="cd07377">
    <property type="entry name" value="WHTH_GntR"/>
    <property type="match status" value="1"/>
</dbReference>
<dbReference type="PRINTS" id="PR00035">
    <property type="entry name" value="HTHGNTR"/>
</dbReference>
<dbReference type="RefSeq" id="WP_083726424.1">
    <property type="nucleotide sequence ID" value="NZ_FOUD01000006.1"/>
</dbReference>
<dbReference type="EMBL" id="MUBC01000014">
    <property type="protein sequence ID" value="ONM44329.1"/>
    <property type="molecule type" value="Genomic_DNA"/>
</dbReference>
<dbReference type="Pfam" id="PF07729">
    <property type="entry name" value="FCD"/>
    <property type="match status" value="1"/>
</dbReference>
<dbReference type="InterPro" id="IPR000524">
    <property type="entry name" value="Tscrpt_reg_HTH_GntR"/>
</dbReference>
<feature type="domain" description="HTH gntR-type" evidence="4">
    <location>
        <begin position="7"/>
        <end position="74"/>
    </location>
</feature>
<dbReference type="GO" id="GO:0003700">
    <property type="term" value="F:DNA-binding transcription factor activity"/>
    <property type="evidence" value="ECO:0007669"/>
    <property type="project" value="InterPro"/>
</dbReference>
<evidence type="ECO:0000313" key="6">
    <source>
        <dbReference type="Proteomes" id="UP000242847"/>
    </source>
</evidence>
<reference evidence="5 6" key="1">
    <citation type="submission" date="2017-01" db="EMBL/GenBank/DDBJ databases">
        <title>Draft genome sequence of Pseudomonas pachastrellae type strain CCUG 46540T from a deep sea.</title>
        <authorList>
            <person name="Gomila M."/>
            <person name="Mulet M."/>
            <person name="Lalucat J."/>
            <person name="Garcia-Valdes E."/>
        </authorList>
    </citation>
    <scope>NUCLEOTIDE SEQUENCE [LARGE SCALE GENOMIC DNA]</scope>
    <source>
        <strain evidence="5 6">CCUG 46540</strain>
    </source>
</reference>
<comment type="caution">
    <text evidence="5">The sequence shown here is derived from an EMBL/GenBank/DDBJ whole genome shotgun (WGS) entry which is preliminary data.</text>
</comment>
<keyword evidence="3" id="KW-0804">Transcription</keyword>
<proteinExistence type="predicted"/>
<evidence type="ECO:0000256" key="2">
    <source>
        <dbReference type="ARBA" id="ARBA00023125"/>
    </source>
</evidence>
<keyword evidence="1" id="KW-0805">Transcription regulation</keyword>
<evidence type="ECO:0000259" key="4">
    <source>
        <dbReference type="PROSITE" id="PS50949"/>
    </source>
</evidence>
<dbReference type="SUPFAM" id="SSF46785">
    <property type="entry name" value="Winged helix' DNA-binding domain"/>
    <property type="match status" value="1"/>
</dbReference>
<dbReference type="PANTHER" id="PTHR43537:SF45">
    <property type="entry name" value="GNTR FAMILY REGULATORY PROTEIN"/>
    <property type="match status" value="1"/>
</dbReference>
<evidence type="ECO:0000256" key="1">
    <source>
        <dbReference type="ARBA" id="ARBA00023015"/>
    </source>
</evidence>
<dbReference type="InterPro" id="IPR036388">
    <property type="entry name" value="WH-like_DNA-bd_sf"/>
</dbReference>
<sequence length="228" mass="26743">MAQLQAVSLADQVYQRVKQDIFDFVLLPHDRFSENQIAERYQVSRTPVRDALYRLEREGYLEVGLRRGWSVKPLDFERIDELYEVRITLECAALDRLCAAADIRDRLQPLCATWMVPADDREDGMQIMAELDEQFHCELVRIAGNGEAARMHQEVCERIRIVRRLDFYQAQRIEKTYEEHALILQALLDRQRDVAQHLLCTHIEQSRQSVHKISLSMLEAARRSYRAG</sequence>
<dbReference type="STRING" id="254161.SAMN05216256_10683"/>
<name>A0A1S8DHK2_9GAMM</name>
<dbReference type="AlphaFoldDB" id="A0A1S8DHK2"/>
<dbReference type="Pfam" id="PF00392">
    <property type="entry name" value="GntR"/>
    <property type="match status" value="1"/>
</dbReference>
<keyword evidence="2" id="KW-0238">DNA-binding</keyword>
<dbReference type="PROSITE" id="PS50949">
    <property type="entry name" value="HTH_GNTR"/>
    <property type="match status" value="1"/>
</dbReference>
<dbReference type="Gene3D" id="1.10.10.10">
    <property type="entry name" value="Winged helix-like DNA-binding domain superfamily/Winged helix DNA-binding domain"/>
    <property type="match status" value="1"/>
</dbReference>
<dbReference type="OrthoDB" id="9799812at2"/>
<dbReference type="SMART" id="SM00345">
    <property type="entry name" value="HTH_GNTR"/>
    <property type="match status" value="1"/>
</dbReference>
<dbReference type="GO" id="GO:0003677">
    <property type="term" value="F:DNA binding"/>
    <property type="evidence" value="ECO:0007669"/>
    <property type="project" value="UniProtKB-KW"/>
</dbReference>
<dbReference type="InterPro" id="IPR008920">
    <property type="entry name" value="TF_FadR/GntR_C"/>
</dbReference>
<accession>A0A1S8DHK2</accession>
<dbReference type="InterPro" id="IPR036390">
    <property type="entry name" value="WH_DNA-bd_sf"/>
</dbReference>
<gene>
    <name evidence="5" type="ORF">BXT89_07870</name>
</gene>
<dbReference type="SUPFAM" id="SSF48008">
    <property type="entry name" value="GntR ligand-binding domain-like"/>
    <property type="match status" value="1"/>
</dbReference>
<dbReference type="Proteomes" id="UP000242847">
    <property type="component" value="Unassembled WGS sequence"/>
</dbReference>
<dbReference type="Gene3D" id="1.20.120.530">
    <property type="entry name" value="GntR ligand-binding domain-like"/>
    <property type="match status" value="1"/>
</dbReference>
<protein>
    <submittedName>
        <fullName evidence="5">GntR family transcriptional regulator</fullName>
    </submittedName>
</protein>
<dbReference type="InterPro" id="IPR011711">
    <property type="entry name" value="GntR_C"/>
</dbReference>
<evidence type="ECO:0000256" key="3">
    <source>
        <dbReference type="ARBA" id="ARBA00023163"/>
    </source>
</evidence>
<dbReference type="SMART" id="SM00895">
    <property type="entry name" value="FCD"/>
    <property type="match status" value="1"/>
</dbReference>
<keyword evidence="6" id="KW-1185">Reference proteome</keyword>